<organism evidence="2 3">
    <name type="scientific">Rhodnius prolixus</name>
    <name type="common">Triatomid bug</name>
    <dbReference type="NCBI Taxonomy" id="13249"/>
    <lineage>
        <taxon>Eukaryota</taxon>
        <taxon>Metazoa</taxon>
        <taxon>Ecdysozoa</taxon>
        <taxon>Arthropoda</taxon>
        <taxon>Hexapoda</taxon>
        <taxon>Insecta</taxon>
        <taxon>Pterygota</taxon>
        <taxon>Neoptera</taxon>
        <taxon>Paraneoptera</taxon>
        <taxon>Hemiptera</taxon>
        <taxon>Heteroptera</taxon>
        <taxon>Panheteroptera</taxon>
        <taxon>Cimicomorpha</taxon>
        <taxon>Reduviidae</taxon>
        <taxon>Triatominae</taxon>
        <taxon>Rhodnius</taxon>
    </lineage>
</organism>
<evidence type="ECO:0000256" key="1">
    <source>
        <dbReference type="SAM" id="MobiDB-lite"/>
    </source>
</evidence>
<dbReference type="AlphaFoldDB" id="T1HI72"/>
<dbReference type="Proteomes" id="UP000015103">
    <property type="component" value="Unassembled WGS sequence"/>
</dbReference>
<feature type="region of interest" description="Disordered" evidence="1">
    <location>
        <begin position="389"/>
        <end position="416"/>
    </location>
</feature>
<keyword evidence="3" id="KW-1185">Reference proteome</keyword>
<dbReference type="HOGENOM" id="CLU_661526_0_0_1"/>
<accession>T1HI72</accession>
<dbReference type="EMBL" id="ACPB03014891">
    <property type="status" value="NOT_ANNOTATED_CDS"/>
    <property type="molecule type" value="Genomic_DNA"/>
</dbReference>
<protein>
    <submittedName>
        <fullName evidence="2">Uncharacterized protein</fullName>
    </submittedName>
</protein>
<dbReference type="InParanoid" id="T1HI72"/>
<reference evidence="2" key="1">
    <citation type="submission" date="2015-05" db="UniProtKB">
        <authorList>
            <consortium name="EnsemblMetazoa"/>
        </authorList>
    </citation>
    <scope>IDENTIFICATION</scope>
</reference>
<evidence type="ECO:0000313" key="3">
    <source>
        <dbReference type="Proteomes" id="UP000015103"/>
    </source>
</evidence>
<name>T1HI72_RHOPR</name>
<dbReference type="VEuPathDB" id="VectorBase:RPRC003745"/>
<proteinExistence type="predicted"/>
<evidence type="ECO:0000313" key="2">
    <source>
        <dbReference type="EnsemblMetazoa" id="RPRC003745-PA"/>
    </source>
</evidence>
<dbReference type="EnsemblMetazoa" id="RPRC003745-RA">
    <property type="protein sequence ID" value="RPRC003745-PA"/>
    <property type="gene ID" value="RPRC003745"/>
</dbReference>
<sequence>MDLDKLDDIHEQEKSARKSIKKEMDKECRRTYFRELYKWYVRRRGYECPWLEEKKKDIYRKEQEEIIGSIMAARNIDLNKLCEDMKPILKHEQQLKYRQNEIVYMQAQADIIFKRNIEHIKILNPAMVKLFITDVQPEVKTSDLQKAEEEVEILFGIDNHIYEEELKLLVKIFDIGPPPKYKDLEADALDFREWTNDRLLLANSKTRWLRQEVHTLFKENGYLCTDWLNRKNIYVTKKYQHRLSKLEELQKIYGPTYDPLWDLNQTVSKNSERKYKNIHEKESAFVKKLSKQEEEKTEEENGMVDDFLRALFLQKKKVYTSERKLYEDKHDKRSVSSWIDLERIVEGGDVLDMSFEFEHKRRQQRMEKLKEMSPTNFPEVDVQQQLGLEDSKTTISSKNTHLDESSEQYLDTGDDD</sequence>